<sequence length="360" mass="38180">MKVAIDAGPLYGHRTGVGMAAAGMIDALARRDDVDLVPYLVSGRSTPEPGHRRLPLPGIVASHVWSRADAPKADRWLDGADLVHGTNYVAPATAMPAVVSVYDCWFLRHPEQASALVRRAGANLRRAVRRGAWIHASSDVTADAVRDLLDTDRVRTVLLGPPPTPVDIEPLPVDRLRGARYVIAIGTEERRKGLPVLVEAFALLREQHPRLRLVLVGAPGDDSDAVDAAIERLGVADGVDRMGPVDDASKLWLLRNAAALAYPSIDEGFGFPVLEAQAAGTPVVATAVGSIPEVAGTGAVLVDDPTRSASVFADAIVEAIDGHGRLALLEAGYRNVRRFDWDTTAAGVVDLYESAMGGSS</sequence>
<dbReference type="PANTHER" id="PTHR46401:SF2">
    <property type="entry name" value="GLYCOSYLTRANSFERASE WBBK-RELATED"/>
    <property type="match status" value="1"/>
</dbReference>
<feature type="domain" description="Glycosyl transferase family 1" evidence="2">
    <location>
        <begin position="180"/>
        <end position="321"/>
    </location>
</feature>
<dbReference type="Gene3D" id="3.40.50.2000">
    <property type="entry name" value="Glycogen Phosphorylase B"/>
    <property type="match status" value="2"/>
</dbReference>
<organism evidence="3 4">
    <name type="scientific">Ilumatobacter fluminis</name>
    <dbReference type="NCBI Taxonomy" id="467091"/>
    <lineage>
        <taxon>Bacteria</taxon>
        <taxon>Bacillati</taxon>
        <taxon>Actinomycetota</taxon>
        <taxon>Acidimicrobiia</taxon>
        <taxon>Acidimicrobiales</taxon>
        <taxon>Ilumatobacteraceae</taxon>
        <taxon>Ilumatobacter</taxon>
    </lineage>
</organism>
<reference evidence="3 4" key="1">
    <citation type="submission" date="2019-03" db="EMBL/GenBank/DDBJ databases">
        <title>Sequencing the genomes of 1000 actinobacteria strains.</title>
        <authorList>
            <person name="Klenk H.-P."/>
        </authorList>
    </citation>
    <scope>NUCLEOTIDE SEQUENCE [LARGE SCALE GENOMIC DNA]</scope>
    <source>
        <strain evidence="3 4">DSM 18936</strain>
    </source>
</reference>
<accession>A0A4R7I473</accession>
<comment type="caution">
    <text evidence="3">The sequence shown here is derived from an EMBL/GenBank/DDBJ whole genome shotgun (WGS) entry which is preliminary data.</text>
</comment>
<dbReference type="GO" id="GO:0016757">
    <property type="term" value="F:glycosyltransferase activity"/>
    <property type="evidence" value="ECO:0007669"/>
    <property type="project" value="InterPro"/>
</dbReference>
<keyword evidence="4" id="KW-1185">Reference proteome</keyword>
<evidence type="ECO:0000313" key="4">
    <source>
        <dbReference type="Proteomes" id="UP000294558"/>
    </source>
</evidence>
<dbReference type="SUPFAM" id="SSF53756">
    <property type="entry name" value="UDP-Glycosyltransferase/glycogen phosphorylase"/>
    <property type="match status" value="1"/>
</dbReference>
<dbReference type="EMBL" id="SOAU01000001">
    <property type="protein sequence ID" value="TDT17486.1"/>
    <property type="molecule type" value="Genomic_DNA"/>
</dbReference>
<dbReference type="CDD" id="cd03809">
    <property type="entry name" value="GT4_MtfB-like"/>
    <property type="match status" value="1"/>
</dbReference>
<keyword evidence="1 3" id="KW-0808">Transferase</keyword>
<name>A0A4R7I473_9ACTN</name>
<dbReference type="Proteomes" id="UP000294558">
    <property type="component" value="Unassembled WGS sequence"/>
</dbReference>
<dbReference type="PANTHER" id="PTHR46401">
    <property type="entry name" value="GLYCOSYLTRANSFERASE WBBK-RELATED"/>
    <property type="match status" value="1"/>
</dbReference>
<proteinExistence type="predicted"/>
<dbReference type="AlphaFoldDB" id="A0A4R7I473"/>
<dbReference type="RefSeq" id="WP_166657610.1">
    <property type="nucleotide sequence ID" value="NZ_SOAU01000001.1"/>
</dbReference>
<protein>
    <submittedName>
        <fullName evidence="3">Glycosyltransferase involved in cell wall biosynthesis</fullName>
    </submittedName>
</protein>
<dbReference type="GO" id="GO:0009103">
    <property type="term" value="P:lipopolysaccharide biosynthetic process"/>
    <property type="evidence" value="ECO:0007669"/>
    <property type="project" value="TreeGrafter"/>
</dbReference>
<dbReference type="InterPro" id="IPR001296">
    <property type="entry name" value="Glyco_trans_1"/>
</dbReference>
<evidence type="ECO:0000259" key="2">
    <source>
        <dbReference type="Pfam" id="PF00534"/>
    </source>
</evidence>
<evidence type="ECO:0000256" key="1">
    <source>
        <dbReference type="ARBA" id="ARBA00022679"/>
    </source>
</evidence>
<gene>
    <name evidence="3" type="ORF">BDK89_3096</name>
</gene>
<dbReference type="Pfam" id="PF00534">
    <property type="entry name" value="Glycos_transf_1"/>
    <property type="match status" value="1"/>
</dbReference>
<evidence type="ECO:0000313" key="3">
    <source>
        <dbReference type="EMBL" id="TDT17486.1"/>
    </source>
</evidence>